<reference evidence="1 2" key="1">
    <citation type="submission" date="2012-06" db="EMBL/GenBank/DDBJ databases">
        <title>Finished chromosome of genome of Cylindrospermum stagnale PCC 7417.</title>
        <authorList>
            <consortium name="US DOE Joint Genome Institute"/>
            <person name="Gugger M."/>
            <person name="Coursin T."/>
            <person name="Rippka R."/>
            <person name="Tandeau De Marsac N."/>
            <person name="Huntemann M."/>
            <person name="Wei C.-L."/>
            <person name="Han J."/>
            <person name="Detter J.C."/>
            <person name="Han C."/>
            <person name="Tapia R."/>
            <person name="Chen A."/>
            <person name="Kyrpides N."/>
            <person name="Mavromatis K."/>
            <person name="Markowitz V."/>
            <person name="Szeto E."/>
            <person name="Ivanova N."/>
            <person name="Pagani I."/>
            <person name="Pati A."/>
            <person name="Goodwin L."/>
            <person name="Nordberg H.P."/>
            <person name="Cantor M.N."/>
            <person name="Hua S.X."/>
            <person name="Woyke T."/>
            <person name="Kerfeld C.A."/>
        </authorList>
    </citation>
    <scope>NUCLEOTIDE SEQUENCE [LARGE SCALE GENOMIC DNA]</scope>
    <source>
        <strain evidence="1 2">PCC 7417</strain>
    </source>
</reference>
<dbReference type="EMBL" id="CP003642">
    <property type="protein sequence ID" value="AFZ24413.1"/>
    <property type="molecule type" value="Genomic_DNA"/>
</dbReference>
<dbReference type="AlphaFoldDB" id="K9WW21"/>
<protein>
    <submittedName>
        <fullName evidence="1">Uncharacterized protein</fullName>
    </submittedName>
</protein>
<dbReference type="STRING" id="56107.Cylst_2177"/>
<gene>
    <name evidence="1" type="ORF">Cylst_2177</name>
</gene>
<keyword evidence="2" id="KW-1185">Reference proteome</keyword>
<dbReference type="KEGG" id="csg:Cylst_2177"/>
<evidence type="ECO:0000313" key="1">
    <source>
        <dbReference type="EMBL" id="AFZ24413.1"/>
    </source>
</evidence>
<dbReference type="RefSeq" id="WP_015207667.1">
    <property type="nucleotide sequence ID" value="NC_019757.1"/>
</dbReference>
<name>K9WW21_9NOST</name>
<accession>K9WW21</accession>
<sequence length="258" mass="30235">MYSVFENINLEAFTENKITSEEDFNEIKIQLEKSFQTNEGQIFLSAKKEELDQDFDEIHKLYNKLSKTRSLKSISKLNGELSQKLNKFRIKYSEFITNDKLLQDTLELEILHEYGEKIITVVLIVKDVSKLANENPQNLELKKILDKYSKATENLLVAVEKCYSVITFKELESINAFVSELIKFSDKFIKSREKNTERYISIAKRINSTCKAILWELDKDKNTNTFTENKSWDLIIGEHPYEKLLKESKQRIHSLGED</sequence>
<proteinExistence type="predicted"/>
<dbReference type="HOGENOM" id="CLU_1076545_0_0_3"/>
<evidence type="ECO:0000313" key="2">
    <source>
        <dbReference type="Proteomes" id="UP000010475"/>
    </source>
</evidence>
<dbReference type="Proteomes" id="UP000010475">
    <property type="component" value="Chromosome"/>
</dbReference>
<organism evidence="1 2">
    <name type="scientific">Cylindrospermum stagnale PCC 7417</name>
    <dbReference type="NCBI Taxonomy" id="56107"/>
    <lineage>
        <taxon>Bacteria</taxon>
        <taxon>Bacillati</taxon>
        <taxon>Cyanobacteriota</taxon>
        <taxon>Cyanophyceae</taxon>
        <taxon>Nostocales</taxon>
        <taxon>Nostocaceae</taxon>
        <taxon>Cylindrospermum</taxon>
    </lineage>
</organism>